<organism evidence="2 3">
    <name type="scientific">Pseudonocardia eucalypti</name>
    <dbReference type="NCBI Taxonomy" id="648755"/>
    <lineage>
        <taxon>Bacteria</taxon>
        <taxon>Bacillati</taxon>
        <taxon>Actinomycetota</taxon>
        <taxon>Actinomycetes</taxon>
        <taxon>Pseudonocardiales</taxon>
        <taxon>Pseudonocardiaceae</taxon>
        <taxon>Pseudonocardia</taxon>
    </lineage>
</organism>
<reference evidence="3" key="1">
    <citation type="journal article" date="2019" name="Int. J. Syst. Evol. Microbiol.">
        <title>The Global Catalogue of Microorganisms (GCM) 10K type strain sequencing project: providing services to taxonomists for standard genome sequencing and annotation.</title>
        <authorList>
            <consortium name="The Broad Institute Genomics Platform"/>
            <consortium name="The Broad Institute Genome Sequencing Center for Infectious Disease"/>
            <person name="Wu L."/>
            <person name="Ma J."/>
        </authorList>
    </citation>
    <scope>NUCLEOTIDE SEQUENCE [LARGE SCALE GENOMIC DNA]</scope>
    <source>
        <strain evidence="3">JCM 18303</strain>
    </source>
</reference>
<name>A0ABP9PMF7_9PSEU</name>
<evidence type="ECO:0000313" key="3">
    <source>
        <dbReference type="Proteomes" id="UP001428817"/>
    </source>
</evidence>
<sequence length="320" mass="35007">MGASGFLGSHITRQLVERGDHVRIWVRPTSASHAFADLPVPEFRGDLFDDQALRAAMRDVATVFYCIVDARPSLHDPAPLFRTNVESLRNVLDAAVAARVERFVFCGTIGTIGHPGTGSATEDTAHTWAEMGGPYIRSRLDAENLVLSYHGERGLDAVVLCPSTTFGARDHGPVAHGRLIRAAAAGRMPFFVRNQRMEVVGVEDAARAFLLAEERGRAGERYIISERMMTSKEILTAAAEATGHKPPRIGVPLGAMRVAGRLGDVAGRAFRRDMPLTTVSVRLMHCMPPLDHGKATRELGWTPRPTPDAIREHALFFRNS</sequence>
<dbReference type="EMBL" id="BAABJP010000004">
    <property type="protein sequence ID" value="GAA5148864.1"/>
    <property type="molecule type" value="Genomic_DNA"/>
</dbReference>
<accession>A0ABP9PMF7</accession>
<evidence type="ECO:0000313" key="2">
    <source>
        <dbReference type="EMBL" id="GAA5148864.1"/>
    </source>
</evidence>
<dbReference type="InterPro" id="IPR001509">
    <property type="entry name" value="Epimerase_deHydtase"/>
</dbReference>
<protein>
    <submittedName>
        <fullName evidence="2">NAD-dependent epimerase/dehydratase family protein</fullName>
    </submittedName>
</protein>
<feature type="domain" description="NAD-dependent epimerase/dehydratase" evidence="1">
    <location>
        <begin position="1"/>
        <end position="224"/>
    </location>
</feature>
<keyword evidence="3" id="KW-1185">Reference proteome</keyword>
<evidence type="ECO:0000259" key="1">
    <source>
        <dbReference type="Pfam" id="PF01370"/>
    </source>
</evidence>
<gene>
    <name evidence="2" type="ORF">GCM10023321_11790</name>
</gene>
<dbReference type="Proteomes" id="UP001428817">
    <property type="component" value="Unassembled WGS sequence"/>
</dbReference>
<dbReference type="Gene3D" id="3.40.50.720">
    <property type="entry name" value="NAD(P)-binding Rossmann-like Domain"/>
    <property type="match status" value="1"/>
</dbReference>
<dbReference type="PANTHER" id="PTHR48079">
    <property type="entry name" value="PROTEIN YEEZ"/>
    <property type="match status" value="1"/>
</dbReference>
<dbReference type="PANTHER" id="PTHR48079:SF6">
    <property type="entry name" value="NAD(P)-BINDING DOMAIN-CONTAINING PROTEIN-RELATED"/>
    <property type="match status" value="1"/>
</dbReference>
<dbReference type="SUPFAM" id="SSF51735">
    <property type="entry name" value="NAD(P)-binding Rossmann-fold domains"/>
    <property type="match status" value="1"/>
</dbReference>
<proteinExistence type="predicted"/>
<dbReference type="Pfam" id="PF01370">
    <property type="entry name" value="Epimerase"/>
    <property type="match status" value="1"/>
</dbReference>
<dbReference type="InterPro" id="IPR036291">
    <property type="entry name" value="NAD(P)-bd_dom_sf"/>
</dbReference>
<comment type="caution">
    <text evidence="2">The sequence shown here is derived from an EMBL/GenBank/DDBJ whole genome shotgun (WGS) entry which is preliminary data.</text>
</comment>
<dbReference type="InterPro" id="IPR051783">
    <property type="entry name" value="NAD(P)-dependent_oxidoreduct"/>
</dbReference>